<accession>A0ABS0B641</accession>
<gene>
    <name evidence="2" type="ORF">IU514_10525</name>
</gene>
<feature type="transmembrane region" description="Helical" evidence="1">
    <location>
        <begin position="12"/>
        <end position="35"/>
    </location>
</feature>
<dbReference type="RefSeq" id="WP_194931059.1">
    <property type="nucleotide sequence ID" value="NZ_JADLZT010000005.1"/>
</dbReference>
<sequence>MGKATQRRTMDAFNYLAVMVSVVVGLGLTQILAGVGNFVQIRRRVKFYWLHGVWVVLLIALHLHMWWSFWLLRVVTDWTYGLFVFVLIGPAALVIASHVIVPELIDGRIDVERHYFDTRGIFFGMLACAGVWAMFIEPLTGVRTFFVGFRMLQVVGTSLMIGCAILESRRFHAIATGAICVLFVIAVGFTRLHLGQIEPRL</sequence>
<feature type="transmembrane region" description="Helical" evidence="1">
    <location>
        <begin position="79"/>
        <end position="101"/>
    </location>
</feature>
<dbReference type="EMBL" id="JADLZT010000005">
    <property type="protein sequence ID" value="MBF6024463.1"/>
    <property type="molecule type" value="Genomic_DNA"/>
</dbReference>
<reference evidence="2 3" key="1">
    <citation type="submission" date="2020-11" db="EMBL/GenBank/DDBJ databases">
        <title>Draft Genome Sequence and Secondary Metabolite Biosynthetic Potential of the Lysobacter niastensis Type strain DSM 18481.</title>
        <authorList>
            <person name="Turrini P."/>
            <person name="Artuso I."/>
            <person name="Tescari M."/>
            <person name="Lugli G.A."/>
            <person name="Frangipani E."/>
            <person name="Ventura M."/>
            <person name="Visca P."/>
        </authorList>
    </citation>
    <scope>NUCLEOTIDE SEQUENCE [LARGE SCALE GENOMIC DNA]</scope>
    <source>
        <strain evidence="2 3">DSM 18481</strain>
    </source>
</reference>
<keyword evidence="1" id="KW-1133">Transmembrane helix</keyword>
<keyword evidence="1" id="KW-0472">Membrane</keyword>
<name>A0ABS0B641_9GAMM</name>
<evidence type="ECO:0000256" key="1">
    <source>
        <dbReference type="SAM" id="Phobius"/>
    </source>
</evidence>
<evidence type="ECO:0000313" key="2">
    <source>
        <dbReference type="EMBL" id="MBF6024463.1"/>
    </source>
</evidence>
<comment type="caution">
    <text evidence="2">The sequence shown here is derived from an EMBL/GenBank/DDBJ whole genome shotgun (WGS) entry which is preliminary data.</text>
</comment>
<feature type="transmembrane region" description="Helical" evidence="1">
    <location>
        <begin position="145"/>
        <end position="166"/>
    </location>
</feature>
<organism evidence="2 3">
    <name type="scientific">Lysobacter niastensis</name>
    <dbReference type="NCBI Taxonomy" id="380629"/>
    <lineage>
        <taxon>Bacteria</taxon>
        <taxon>Pseudomonadati</taxon>
        <taxon>Pseudomonadota</taxon>
        <taxon>Gammaproteobacteria</taxon>
        <taxon>Lysobacterales</taxon>
        <taxon>Lysobacteraceae</taxon>
        <taxon>Lysobacter</taxon>
    </lineage>
</organism>
<feature type="transmembrane region" description="Helical" evidence="1">
    <location>
        <begin position="121"/>
        <end position="139"/>
    </location>
</feature>
<feature type="transmembrane region" description="Helical" evidence="1">
    <location>
        <begin position="47"/>
        <end position="67"/>
    </location>
</feature>
<feature type="transmembrane region" description="Helical" evidence="1">
    <location>
        <begin position="173"/>
        <end position="194"/>
    </location>
</feature>
<proteinExistence type="predicted"/>
<dbReference type="Proteomes" id="UP001429984">
    <property type="component" value="Unassembled WGS sequence"/>
</dbReference>
<protein>
    <submittedName>
        <fullName evidence="2">Uncharacterized protein</fullName>
    </submittedName>
</protein>
<keyword evidence="3" id="KW-1185">Reference proteome</keyword>
<evidence type="ECO:0000313" key="3">
    <source>
        <dbReference type="Proteomes" id="UP001429984"/>
    </source>
</evidence>
<keyword evidence="1" id="KW-0812">Transmembrane</keyword>